<evidence type="ECO:0000313" key="3">
    <source>
        <dbReference type="EMBL" id="KYG01812.1"/>
    </source>
</evidence>
<protein>
    <submittedName>
        <fullName evidence="2">Uncharacterized protein</fullName>
    </submittedName>
</protein>
<evidence type="ECO:0000256" key="1">
    <source>
        <dbReference type="SAM" id="MobiDB-lite"/>
    </source>
</evidence>
<feature type="region of interest" description="Disordered" evidence="1">
    <location>
        <begin position="49"/>
        <end position="81"/>
    </location>
</feature>
<evidence type="ECO:0000313" key="5">
    <source>
        <dbReference type="Proteomes" id="UP000075604"/>
    </source>
</evidence>
<organism evidence="2 5">
    <name type="scientific">Sorangium cellulosum</name>
    <name type="common">Polyangium cellulosum</name>
    <dbReference type="NCBI Taxonomy" id="56"/>
    <lineage>
        <taxon>Bacteria</taxon>
        <taxon>Pseudomonadati</taxon>
        <taxon>Myxococcota</taxon>
        <taxon>Polyangia</taxon>
        <taxon>Polyangiales</taxon>
        <taxon>Polyangiaceae</taxon>
        <taxon>Sorangium</taxon>
    </lineage>
</organism>
<evidence type="ECO:0000313" key="4">
    <source>
        <dbReference type="Proteomes" id="UP000075502"/>
    </source>
</evidence>
<comment type="caution">
    <text evidence="2">The sequence shown here is derived from an EMBL/GenBank/DDBJ whole genome shotgun (WGS) entry which is preliminary data.</text>
</comment>
<reference evidence="4 5" key="1">
    <citation type="submission" date="2014-02" db="EMBL/GenBank/DDBJ databases">
        <title>The small core and large imbalanced accessory genome model reveals a collaborative survival strategy of Sorangium cellulosum strains in nature.</title>
        <authorList>
            <person name="Han K."/>
            <person name="Peng R."/>
            <person name="Blom J."/>
            <person name="Li Y.-Z."/>
        </authorList>
    </citation>
    <scope>NUCLEOTIDE SEQUENCE [LARGE SCALE GENOMIC DNA]</scope>
    <source>
        <strain evidence="3 4">So0007-03</strain>
        <strain evidence="2 5">So0157-18</strain>
    </source>
</reference>
<dbReference type="Proteomes" id="UP000075502">
    <property type="component" value="Unassembled WGS sequence"/>
</dbReference>
<dbReference type="AlphaFoldDB" id="A0A150P1X3"/>
<gene>
    <name evidence="2" type="ORF">BE04_21310</name>
    <name evidence="3" type="ORF">BE21_55970</name>
</gene>
<accession>A0A150P1X3</accession>
<name>A0A150P1X3_SORCE</name>
<evidence type="ECO:0000313" key="2">
    <source>
        <dbReference type="EMBL" id="KYF49262.1"/>
    </source>
</evidence>
<dbReference type="Proteomes" id="UP000075604">
    <property type="component" value="Unassembled WGS sequence"/>
</dbReference>
<sequence>MQARTSFSSIPCSEITSWTDMPLVRRSITSDDQIRCLQMQGWPRQTFGATKIRSREGPCPASGQTQVPRRDESGELPGIQE</sequence>
<proteinExistence type="predicted"/>
<dbReference type="EMBL" id="JELX01004273">
    <property type="protein sequence ID" value="KYF49262.1"/>
    <property type="molecule type" value="Genomic_DNA"/>
</dbReference>
<dbReference type="EMBL" id="JEME01003224">
    <property type="protein sequence ID" value="KYG01812.1"/>
    <property type="molecule type" value="Genomic_DNA"/>
</dbReference>